<dbReference type="SUPFAM" id="SSF48452">
    <property type="entry name" value="TPR-like"/>
    <property type="match status" value="2"/>
</dbReference>
<evidence type="ECO:0000313" key="1">
    <source>
        <dbReference type="EMBL" id="KAF8391028.1"/>
    </source>
</evidence>
<dbReference type="AlphaFoldDB" id="A0A834YR09"/>
<organism evidence="1 2">
    <name type="scientific">Tetracentron sinense</name>
    <name type="common">Spur-leaf</name>
    <dbReference type="NCBI Taxonomy" id="13715"/>
    <lineage>
        <taxon>Eukaryota</taxon>
        <taxon>Viridiplantae</taxon>
        <taxon>Streptophyta</taxon>
        <taxon>Embryophyta</taxon>
        <taxon>Tracheophyta</taxon>
        <taxon>Spermatophyta</taxon>
        <taxon>Magnoliopsida</taxon>
        <taxon>Trochodendrales</taxon>
        <taxon>Trochodendraceae</taxon>
        <taxon>Tetracentron</taxon>
    </lineage>
</organism>
<proteinExistence type="predicted"/>
<dbReference type="Gene3D" id="1.25.40.10">
    <property type="entry name" value="Tetratricopeptide repeat domain"/>
    <property type="match status" value="2"/>
</dbReference>
<dbReference type="OrthoDB" id="29013at2759"/>
<keyword evidence="2" id="KW-1185">Reference proteome</keyword>
<accession>A0A834YR09</accession>
<dbReference type="PANTHER" id="PTHR44102">
    <property type="entry name" value="PROTEIN NPG1"/>
    <property type="match status" value="1"/>
</dbReference>
<dbReference type="Proteomes" id="UP000655225">
    <property type="component" value="Unassembled WGS sequence"/>
</dbReference>
<gene>
    <name evidence="1" type="ORF">HHK36_023328</name>
</gene>
<comment type="caution">
    <text evidence="1">The sequence shown here is derived from an EMBL/GenBank/DDBJ whole genome shotgun (WGS) entry which is preliminary data.</text>
</comment>
<dbReference type="InterPro" id="IPR043376">
    <property type="entry name" value="NPG1-like"/>
</dbReference>
<reference evidence="1 2" key="1">
    <citation type="submission" date="2020-04" db="EMBL/GenBank/DDBJ databases">
        <title>Plant Genome Project.</title>
        <authorList>
            <person name="Zhang R.-G."/>
        </authorList>
    </citation>
    <scope>NUCLEOTIDE SEQUENCE [LARGE SCALE GENOMIC DNA]</scope>
    <source>
        <strain evidence="1">YNK0</strain>
        <tissue evidence="1">Leaf</tissue>
    </source>
</reference>
<dbReference type="InterPro" id="IPR019734">
    <property type="entry name" value="TPR_rpt"/>
</dbReference>
<name>A0A834YR09_TETSI</name>
<dbReference type="OMA" id="GTYPRTE"/>
<dbReference type="EMBL" id="JABCRI010000017">
    <property type="protein sequence ID" value="KAF8391028.1"/>
    <property type="molecule type" value="Genomic_DNA"/>
</dbReference>
<dbReference type="PANTHER" id="PTHR44102:SF5">
    <property type="entry name" value="PROTEIN NPG1"/>
    <property type="match status" value="1"/>
</dbReference>
<evidence type="ECO:0000313" key="2">
    <source>
        <dbReference type="Proteomes" id="UP000655225"/>
    </source>
</evidence>
<protein>
    <recommendedName>
        <fullName evidence="3">Protein NPG1</fullName>
    </recommendedName>
</protein>
<dbReference type="InterPro" id="IPR011990">
    <property type="entry name" value="TPR-like_helical_dom_sf"/>
</dbReference>
<sequence length="790" mass="87735">MFGSRWREFSGLQDDMAVREVYANGLSMKTSEVEAKLDEGNIHEAESSLREGLSLNFEVDAISRSHTLSWEVLDPGKRWVESNIGKLENGISSRVELGRLASRWWWIPMSRLLGNGRKWWFVQLEGLVINSNGARSKEQEPERAIGSGVGIAKFDSRGSTSALSSLPANRAEKLGQEGLLASDTGEEETMVLGERSTSISPGLEWAMSSNSMLDLLPNEGREGHVVDHSMLGVDQGVELSCAMKYRCHEEARALLGRLEYQRGNVEGALRVFDGIDLQAAIQRLQPSFTEKRPSRRSRSRTESLHTVSQHAVSLVLEAIYLKAKSLEKLGRVTEAAQECKSVLDAVERIFHHGIPDVLVDNKLQETVSKAVELLPELWKGASCYQEAMSAYRRALLSQWNLDNEYCARIQKEFAVFLLYSGVEAGPPSLAAQIDGSYVPRNNLEEAILLLMILLRKCYLGKIKWDPSVLEHFTFALSLCCQTSVLAMQLEEVLPGIFHRVDRWNALALCYTGAGQNIAALNLLRKSLHKHEKPGDLMALLLAAKICSEDSLLASEGVEYARRLIMNAQGVDVHLKGVGLRMLGLCLGKQAKVASSDLERSYLQSEALKSLEEAIAFECDNPDLIFELGVQYAEHRNLNAALRCAKQFIDATGGSLLKGWRLLALVLSAQRRFSEAEVVTDAALDETAKWEQGPLLRMKAKLKISQSLPVDAVETYSFLLALVQAQRKSFGPLRSSLSQAENDKVSEFEVWQGLANLYTSLSHWNDAEICLEKARALKQYSAATLHTEGKT</sequence>
<dbReference type="SMART" id="SM00028">
    <property type="entry name" value="TPR"/>
    <property type="match status" value="4"/>
</dbReference>
<evidence type="ECO:0008006" key="3">
    <source>
        <dbReference type="Google" id="ProtNLM"/>
    </source>
</evidence>